<dbReference type="InterPro" id="IPR022139">
    <property type="entry name" value="Fam-L/Fam-M-like_plasmodium"/>
</dbReference>
<dbReference type="EMBL" id="LT594630">
    <property type="protein sequence ID" value="SCN12556.1"/>
    <property type="molecule type" value="Genomic_DNA"/>
</dbReference>
<reference evidence="3 5" key="3">
    <citation type="submission" date="2016-06" db="EMBL/GenBank/DDBJ databases">
        <authorList>
            <consortium name="Pathogen Informatics"/>
        </authorList>
    </citation>
    <scope>NUCLEOTIDE SEQUENCE [LARGE SCALE GENOMIC DNA]</scope>
</reference>
<dbReference type="KEGG" id="pmal:PMUG01_09012300"/>
<feature type="transmembrane region" description="Helical" evidence="1">
    <location>
        <begin position="149"/>
        <end position="169"/>
    </location>
</feature>
<dbReference type="GeneID" id="39868650"/>
<gene>
    <name evidence="3" type="primary">PmUG01_09012300</name>
    <name evidence="2" type="ORF">PMALA_080840</name>
    <name evidence="3" type="ORF">PMUG01_09012300</name>
</gene>
<keyword evidence="1" id="KW-1133">Transmembrane helix</keyword>
<reference evidence="2" key="1">
    <citation type="submission" date="2016-05" db="EMBL/GenBank/DDBJ databases">
        <authorList>
            <person name="Lavstsen T."/>
            <person name="Jespersen J.S."/>
        </authorList>
    </citation>
    <scope>NUCLEOTIDE SEQUENCE [LARGE SCALE GENOMIC DNA]</scope>
</reference>
<evidence type="ECO:0000313" key="4">
    <source>
        <dbReference type="Proteomes" id="UP000078597"/>
    </source>
</evidence>
<organism evidence="2 4">
    <name type="scientific">Plasmodium malariae</name>
    <dbReference type="NCBI Taxonomy" id="5858"/>
    <lineage>
        <taxon>Eukaryota</taxon>
        <taxon>Sar</taxon>
        <taxon>Alveolata</taxon>
        <taxon>Apicomplexa</taxon>
        <taxon>Aconoidasida</taxon>
        <taxon>Haemosporida</taxon>
        <taxon>Plasmodiidae</taxon>
        <taxon>Plasmodium</taxon>
        <taxon>Plasmodium (Plasmodium)</taxon>
    </lineage>
</organism>
<dbReference type="VEuPathDB" id="PlasmoDB:PmUG01_09012300"/>
<evidence type="ECO:0000313" key="5">
    <source>
        <dbReference type="Proteomes" id="UP000219813"/>
    </source>
</evidence>
<dbReference type="Proteomes" id="UP000078597">
    <property type="component" value="Unassembled WGS sequence"/>
</dbReference>
<evidence type="ECO:0000256" key="1">
    <source>
        <dbReference type="SAM" id="Phobius"/>
    </source>
</evidence>
<dbReference type="EMBL" id="FLQW01006929">
    <property type="protein sequence ID" value="SBT01255.1"/>
    <property type="molecule type" value="Genomic_DNA"/>
</dbReference>
<proteinExistence type="predicted"/>
<evidence type="ECO:0000313" key="2">
    <source>
        <dbReference type="EMBL" id="SBT01255.1"/>
    </source>
</evidence>
<protein>
    <submittedName>
        <fullName evidence="2">Uncharacterized protein</fullName>
    </submittedName>
</protein>
<keyword evidence="1" id="KW-0472">Membrane</keyword>
<dbReference type="AlphaFoldDB" id="A0A1A8X7M7"/>
<feature type="transmembrane region" description="Helical" evidence="1">
    <location>
        <begin position="185"/>
        <end position="206"/>
    </location>
</feature>
<keyword evidence="5" id="KW-1185">Reference proteome</keyword>
<sequence length="216" mass="25012">MIQTNKFFFFIKICPFPILIWIYQNSHETNTYGISYIKKIDLSNSLYVRVDRLLNEERGLHPPNGSIPLKKMSEKKFKVSSDTLKNDGYYETGLRTLKGISLKKEKNTLPSISKSKKKIDKICNRKMEKVIEAEYKGLNNFRGAFSRKFLSYVLVLTTIIFMSTAPIVLEMLRIGDILTSSNCELAYLTLVPIFILAVLIISYKLLKNIFKYNNKK</sequence>
<dbReference type="RefSeq" id="XP_028861456.1">
    <property type="nucleotide sequence ID" value="XM_029004804.1"/>
</dbReference>
<reference evidence="4" key="2">
    <citation type="submission" date="2016-05" db="EMBL/GenBank/DDBJ databases">
        <authorList>
            <person name="Naeem Raeece"/>
        </authorList>
    </citation>
    <scope>NUCLEOTIDE SEQUENCE [LARGE SCALE GENOMIC DNA]</scope>
</reference>
<dbReference type="Proteomes" id="UP000219813">
    <property type="component" value="Chromosome 9"/>
</dbReference>
<evidence type="ECO:0000313" key="3">
    <source>
        <dbReference type="EMBL" id="SCN12556.1"/>
    </source>
</evidence>
<keyword evidence="1" id="KW-0812">Transmembrane</keyword>
<dbReference type="Pfam" id="PF12420">
    <property type="entry name" value="DUF3671"/>
    <property type="match status" value="1"/>
</dbReference>
<name>A0A1A8X7M7_PLAMA</name>
<accession>A0A1A8X7M7</accession>